<protein>
    <recommendedName>
        <fullName evidence="3">Reverse transcriptase</fullName>
    </recommendedName>
</protein>
<accession>B8MHI3</accession>
<feature type="non-terminal residue" evidence="1">
    <location>
        <position position="1"/>
    </location>
</feature>
<dbReference type="eggNOG" id="KOG1075">
    <property type="taxonomic scope" value="Eukaryota"/>
</dbReference>
<dbReference type="Proteomes" id="UP000001745">
    <property type="component" value="Unassembled WGS sequence"/>
</dbReference>
<dbReference type="VEuPathDB" id="FungiDB:TSTA_010800"/>
<dbReference type="OrthoDB" id="5549573at2759"/>
<dbReference type="GeneID" id="8109853"/>
<dbReference type="PANTHER" id="PTHR33481">
    <property type="entry name" value="REVERSE TRANSCRIPTASE"/>
    <property type="match status" value="1"/>
</dbReference>
<dbReference type="PANTHER" id="PTHR33481:SF1">
    <property type="entry name" value="ENDONUCLEASE_EXONUCLEASE_PHOSPHATASE DOMAIN-CONTAINING PROTEIN-RELATED"/>
    <property type="match status" value="1"/>
</dbReference>
<dbReference type="HOGENOM" id="CLU_2326494_0_0_1"/>
<dbReference type="RefSeq" id="XP_002483198.1">
    <property type="nucleotide sequence ID" value="XM_002483153.1"/>
</dbReference>
<dbReference type="EMBL" id="EQ962656">
    <property type="protein sequence ID" value="EED15964.1"/>
    <property type="molecule type" value="Genomic_DNA"/>
</dbReference>
<dbReference type="AlphaFoldDB" id="B8MHI3"/>
<evidence type="ECO:0000313" key="2">
    <source>
        <dbReference type="Proteomes" id="UP000001745"/>
    </source>
</evidence>
<reference evidence="2" key="1">
    <citation type="journal article" date="2015" name="Genome Announc.">
        <title>Genome sequence of the AIDS-associated pathogen Penicillium marneffei (ATCC18224) and its near taxonomic relative Talaromyces stipitatus (ATCC10500).</title>
        <authorList>
            <person name="Nierman W.C."/>
            <person name="Fedorova-Abrams N.D."/>
            <person name="Andrianopoulos A."/>
        </authorList>
    </citation>
    <scope>NUCLEOTIDE SEQUENCE [LARGE SCALE GENOMIC DNA]</scope>
    <source>
        <strain evidence="2">ATCC 10500 / CBS 375.48 / QM 6759 / NRRL 1006</strain>
    </source>
</reference>
<evidence type="ECO:0008006" key="3">
    <source>
        <dbReference type="Google" id="ProtNLM"/>
    </source>
</evidence>
<feature type="non-terminal residue" evidence="1">
    <location>
        <position position="99"/>
    </location>
</feature>
<dbReference type="InParanoid" id="B8MHI3"/>
<proteinExistence type="predicted"/>
<evidence type="ECO:0000313" key="1">
    <source>
        <dbReference type="EMBL" id="EED15964.1"/>
    </source>
</evidence>
<name>B8MHI3_TALSN</name>
<dbReference type="STRING" id="441959.B8MHI3"/>
<dbReference type="PhylomeDB" id="B8MHI3"/>
<dbReference type="OMA" id="HRISYAM"/>
<keyword evidence="2" id="KW-1185">Reference proteome</keyword>
<gene>
    <name evidence="1" type="ORF">TSTA_010800</name>
</gene>
<organism evidence="1 2">
    <name type="scientific">Talaromyces stipitatus (strain ATCC 10500 / CBS 375.48 / QM 6759 / NRRL 1006)</name>
    <name type="common">Penicillium stipitatum</name>
    <dbReference type="NCBI Taxonomy" id="441959"/>
    <lineage>
        <taxon>Eukaryota</taxon>
        <taxon>Fungi</taxon>
        <taxon>Dikarya</taxon>
        <taxon>Ascomycota</taxon>
        <taxon>Pezizomycotina</taxon>
        <taxon>Eurotiomycetes</taxon>
        <taxon>Eurotiomycetidae</taxon>
        <taxon>Eurotiales</taxon>
        <taxon>Trichocomaceae</taxon>
        <taxon>Talaromyces</taxon>
        <taxon>Talaromyces sect. Talaromyces</taxon>
    </lineage>
</organism>
<sequence length="99" mass="11193">IIDTLYEIFNACVRTGYNPTHFQRLITVVLRKGGNRDYRIPKAYRPVALLNTLSKFLEAIIAHRISYAMESEGLLPSSHLGGRKGISTDHAIQIILDRI</sequence>